<protein>
    <submittedName>
        <fullName evidence="3">Uncharacterized protein LOC101846031</fullName>
    </submittedName>
</protein>
<organism evidence="2 3">
    <name type="scientific">Aplysia californica</name>
    <name type="common">California sea hare</name>
    <dbReference type="NCBI Taxonomy" id="6500"/>
    <lineage>
        <taxon>Eukaryota</taxon>
        <taxon>Metazoa</taxon>
        <taxon>Spiralia</taxon>
        <taxon>Lophotrochozoa</taxon>
        <taxon>Mollusca</taxon>
        <taxon>Gastropoda</taxon>
        <taxon>Heterobranchia</taxon>
        <taxon>Euthyneura</taxon>
        <taxon>Tectipleura</taxon>
        <taxon>Aplysiida</taxon>
        <taxon>Aplysioidea</taxon>
        <taxon>Aplysiidae</taxon>
        <taxon>Aplysia</taxon>
    </lineage>
</organism>
<reference evidence="3" key="1">
    <citation type="submission" date="2025-08" db="UniProtKB">
        <authorList>
            <consortium name="RefSeq"/>
        </authorList>
    </citation>
    <scope>IDENTIFICATION</scope>
</reference>
<dbReference type="GeneID" id="101846031"/>
<evidence type="ECO:0000256" key="1">
    <source>
        <dbReference type="SAM" id="MobiDB-lite"/>
    </source>
</evidence>
<keyword evidence="2" id="KW-1185">Reference proteome</keyword>
<feature type="compositionally biased region" description="Polar residues" evidence="1">
    <location>
        <begin position="181"/>
        <end position="191"/>
    </location>
</feature>
<evidence type="ECO:0000313" key="2">
    <source>
        <dbReference type="Proteomes" id="UP000694888"/>
    </source>
</evidence>
<dbReference type="InterPro" id="IPR036788">
    <property type="entry name" value="T_IF-3_C_sf"/>
</dbReference>
<feature type="region of interest" description="Disordered" evidence="1">
    <location>
        <begin position="177"/>
        <end position="200"/>
    </location>
</feature>
<dbReference type="SUPFAM" id="SSF55200">
    <property type="entry name" value="Translation initiation factor IF3, C-terminal domain"/>
    <property type="match status" value="1"/>
</dbReference>
<dbReference type="Proteomes" id="UP000694888">
    <property type="component" value="Unplaced"/>
</dbReference>
<dbReference type="Gene3D" id="3.30.110.10">
    <property type="entry name" value="Translation initiation factor 3 (IF-3), C-terminal domain"/>
    <property type="match status" value="1"/>
</dbReference>
<dbReference type="RefSeq" id="XP_005108364.1">
    <property type="nucleotide sequence ID" value="XM_005108307.3"/>
</dbReference>
<sequence>MACQFTKALARHSTIPVLFIRHSIRSFSSFTSKSAGCVKISSSLPNHMTFSFQRSFHLRNACTWLQVKWTRDNLLNSFHSTGVKFCAITGPKSFGVPVSSFFRESSTKQSSLTDTSAVSESDRCLLFDGNDLLVNSVSTVAAAQALAAKQNVKLTYINKNPDGVHCFRLEANSKLKKKSSTGEAKNVSSTPIGKRKKPEKQAAKEFTFKSSIKDHDLSVKLNKIHALLTKGKQVVIFFKSESSSNPSKDFKSAASDFSKKLSADLKEVGNVHQDFSNDSASRFTLTSVKKEDTKG</sequence>
<proteinExistence type="predicted"/>
<accession>A0ABM0K481</accession>
<name>A0ABM0K481_APLCA</name>
<evidence type="ECO:0000313" key="3">
    <source>
        <dbReference type="RefSeq" id="XP_005108364.1"/>
    </source>
</evidence>
<gene>
    <name evidence="3" type="primary">LOC101846031</name>
</gene>